<feature type="transmembrane region" description="Helical" evidence="5">
    <location>
        <begin position="200"/>
        <end position="220"/>
    </location>
</feature>
<keyword evidence="2 5" id="KW-0812">Transmembrane</keyword>
<proteinExistence type="predicted"/>
<feature type="transmembrane region" description="Helical" evidence="5">
    <location>
        <begin position="139"/>
        <end position="158"/>
    </location>
</feature>
<sequence>MKFENILADIGGFGRFQIFIFIILCFPRVTLPWHFLLHNFISAVPTHHCAISDPDNVDIFGNLTAHQKLVVSIPMELSGTFSTCKMFSEPQFQLLSNSSMEAGNAAATVECQYGWVYDTSIFSSTVATEWDMVCNKKGLNQASATFFFIGVMIGAIVFGGLSDKFGRKPMLLASFILSIVFGLAATFSVSYVMFAIMRSLTGFGLTGISIISICLTIEWVDIEHRTFIGVFGSMVWSTGNMMLALIAYLIRDWRWLLLAVTSPLVICCIVWWWIPESARWLLANGKGHEAHTYLSKCAKMNNRKDASSKITPEILSRIVTVEGKNKNYTYLDLVRTPKMRKLAICTGIIWYMFGVAHTYYGISLNITGFGLNMYLTQFIYGAIEVPAKLLVYYMLNRIGRRQSQAWSLLLTGVCLGINLFLPSSMVLVRSVIAILGKGLSEASFTIVYLYTAELYPTVVRQNGIGYSSFVARLGVSAAPLIMLLEDIWKLLPQTIFCSVAILAGFTAFFLPETQNLRLPETIEDVEQTRKRTIAISAEERTDISLKPLNCDLKENVS</sequence>
<feature type="domain" description="Major facilitator superfamily (MFS) profile" evidence="6">
    <location>
        <begin position="91"/>
        <end position="515"/>
    </location>
</feature>
<dbReference type="Proteomes" id="UP001369086">
    <property type="component" value="Unassembled WGS sequence"/>
</dbReference>
<keyword evidence="8" id="KW-1185">Reference proteome</keyword>
<feature type="transmembrane region" description="Helical" evidence="5">
    <location>
        <begin position="170"/>
        <end position="194"/>
    </location>
</feature>
<evidence type="ECO:0000256" key="2">
    <source>
        <dbReference type="ARBA" id="ARBA00022692"/>
    </source>
</evidence>
<evidence type="ECO:0000256" key="5">
    <source>
        <dbReference type="SAM" id="Phobius"/>
    </source>
</evidence>
<dbReference type="Pfam" id="PF00083">
    <property type="entry name" value="Sugar_tr"/>
    <property type="match status" value="1"/>
</dbReference>
<dbReference type="InterPro" id="IPR020846">
    <property type="entry name" value="MFS_dom"/>
</dbReference>
<evidence type="ECO:0000313" key="7">
    <source>
        <dbReference type="EMBL" id="KAK6489479.1"/>
    </source>
</evidence>
<feature type="transmembrane region" description="Helical" evidence="5">
    <location>
        <begin position="255"/>
        <end position="274"/>
    </location>
</feature>
<feature type="transmembrane region" description="Helical" evidence="5">
    <location>
        <begin position="342"/>
        <end position="362"/>
    </location>
</feature>
<keyword evidence="4 5" id="KW-0472">Membrane</keyword>
<keyword evidence="3 5" id="KW-1133">Transmembrane helix</keyword>
<accession>A0ABR0ZXR4</accession>
<dbReference type="InterPro" id="IPR005828">
    <property type="entry name" value="MFS_sugar_transport-like"/>
</dbReference>
<feature type="transmembrane region" description="Helical" evidence="5">
    <location>
        <begin position="227"/>
        <end position="249"/>
    </location>
</feature>
<feature type="transmembrane region" description="Helical" evidence="5">
    <location>
        <begin position="12"/>
        <end position="30"/>
    </location>
</feature>
<protein>
    <submittedName>
        <fullName evidence="7">Solute carrier family 22 member 7-like</fullName>
    </submittedName>
</protein>
<comment type="subcellular location">
    <subcellularLocation>
        <location evidence="1">Membrane</location>
        <topology evidence="1">Multi-pass membrane protein</topology>
    </subcellularLocation>
</comment>
<comment type="caution">
    <text evidence="7">The sequence shown here is derived from an EMBL/GenBank/DDBJ whole genome shotgun (WGS) entry which is preliminary data.</text>
</comment>
<evidence type="ECO:0000256" key="3">
    <source>
        <dbReference type="ARBA" id="ARBA00022989"/>
    </source>
</evidence>
<dbReference type="EMBL" id="JAHFZB010000005">
    <property type="protein sequence ID" value="KAK6489479.1"/>
    <property type="molecule type" value="Genomic_DNA"/>
</dbReference>
<dbReference type="PROSITE" id="PS50850">
    <property type="entry name" value="MFS"/>
    <property type="match status" value="1"/>
</dbReference>
<evidence type="ECO:0000313" key="8">
    <source>
        <dbReference type="Proteomes" id="UP001369086"/>
    </source>
</evidence>
<dbReference type="SUPFAM" id="SSF103473">
    <property type="entry name" value="MFS general substrate transporter"/>
    <property type="match status" value="1"/>
</dbReference>
<gene>
    <name evidence="7" type="ORF">HHUSO_G6280</name>
</gene>
<evidence type="ECO:0000256" key="1">
    <source>
        <dbReference type="ARBA" id="ARBA00004141"/>
    </source>
</evidence>
<name>A0ABR0ZXR4_HUSHU</name>
<evidence type="ECO:0000259" key="6">
    <source>
        <dbReference type="PROSITE" id="PS50850"/>
    </source>
</evidence>
<organism evidence="7 8">
    <name type="scientific">Huso huso</name>
    <name type="common">Beluga</name>
    <name type="synonym">Acipenser huso</name>
    <dbReference type="NCBI Taxonomy" id="61971"/>
    <lineage>
        <taxon>Eukaryota</taxon>
        <taxon>Metazoa</taxon>
        <taxon>Chordata</taxon>
        <taxon>Craniata</taxon>
        <taxon>Vertebrata</taxon>
        <taxon>Euteleostomi</taxon>
        <taxon>Actinopterygii</taxon>
        <taxon>Chondrostei</taxon>
        <taxon>Acipenseriformes</taxon>
        <taxon>Acipenseridae</taxon>
        <taxon>Huso</taxon>
    </lineage>
</organism>
<feature type="transmembrane region" description="Helical" evidence="5">
    <location>
        <begin position="405"/>
        <end position="421"/>
    </location>
</feature>
<reference evidence="7 8" key="1">
    <citation type="submission" date="2021-05" db="EMBL/GenBank/DDBJ databases">
        <authorList>
            <person name="Zahm M."/>
            <person name="Klopp C."/>
            <person name="Cabau C."/>
            <person name="Kuhl H."/>
            <person name="Suciu R."/>
            <person name="Ciorpac M."/>
            <person name="Holostenco D."/>
            <person name="Gessner J."/>
            <person name="Wuertz S."/>
            <person name="Hohne C."/>
            <person name="Stock M."/>
            <person name="Gislard M."/>
            <person name="Lluch J."/>
            <person name="Milhes M."/>
            <person name="Lampietro C."/>
            <person name="Lopez Roques C."/>
            <person name="Donnadieu C."/>
            <person name="Du K."/>
            <person name="Schartl M."/>
            <person name="Guiguen Y."/>
        </authorList>
    </citation>
    <scope>NUCLEOTIDE SEQUENCE [LARGE SCALE GENOMIC DNA]</scope>
    <source>
        <strain evidence="7">Hh-F2</strain>
        <tissue evidence="7">Blood</tissue>
    </source>
</reference>
<evidence type="ECO:0000256" key="4">
    <source>
        <dbReference type="ARBA" id="ARBA00023136"/>
    </source>
</evidence>
<dbReference type="Gene3D" id="1.20.1250.20">
    <property type="entry name" value="MFS general substrate transporter like domains"/>
    <property type="match status" value="1"/>
</dbReference>
<dbReference type="PANTHER" id="PTHR24064">
    <property type="entry name" value="SOLUTE CARRIER FAMILY 22 MEMBER"/>
    <property type="match status" value="1"/>
</dbReference>
<dbReference type="InterPro" id="IPR036259">
    <property type="entry name" value="MFS_trans_sf"/>
</dbReference>